<name>A0A6N8F734_9GAMM</name>
<comment type="caution">
    <text evidence="1">The sequence shown here is derived from an EMBL/GenBank/DDBJ whole genome shotgun (WGS) entry which is preliminary data.</text>
</comment>
<sequence length="164" mass="19271">MLKYIFVPMFFFTVALPVKAKCLLEPKFIDAVLNLNKTMKAVKSFEVQSEFPYEGSVTKFPITYKFTALRLESKGREKQAFIFAFDLHNESFYVYYTDGISQPYPNLIEGKINLERCSIYFKASEYEVLEVYIRDENKMEIHSQSRDENTHKLSLKQKFVLSPN</sequence>
<evidence type="ECO:0000313" key="2">
    <source>
        <dbReference type="Proteomes" id="UP000439994"/>
    </source>
</evidence>
<reference evidence="1 2" key="1">
    <citation type="submission" date="2019-11" db="EMBL/GenBank/DDBJ databases">
        <title>P. haliotis isolates from Z. marina roots.</title>
        <authorList>
            <person name="Cohen M."/>
            <person name="Jospin G."/>
            <person name="Eisen J.A."/>
            <person name="Coil D.A."/>
        </authorList>
    </citation>
    <scope>NUCLEOTIDE SEQUENCE [LARGE SCALE GENOMIC DNA]</scope>
    <source>
        <strain evidence="1 2">UCD-MCMsp1aY</strain>
    </source>
</reference>
<proteinExistence type="predicted"/>
<gene>
    <name evidence="1" type="ORF">GNP35_05820</name>
</gene>
<organism evidence="1 2">
    <name type="scientific">Psychrosphaera haliotis</name>
    <dbReference type="NCBI Taxonomy" id="555083"/>
    <lineage>
        <taxon>Bacteria</taxon>
        <taxon>Pseudomonadati</taxon>
        <taxon>Pseudomonadota</taxon>
        <taxon>Gammaproteobacteria</taxon>
        <taxon>Alteromonadales</taxon>
        <taxon>Pseudoalteromonadaceae</taxon>
        <taxon>Psychrosphaera</taxon>
    </lineage>
</organism>
<accession>A0A6N8F734</accession>
<keyword evidence="2" id="KW-1185">Reference proteome</keyword>
<dbReference type="EMBL" id="WOCD01000003">
    <property type="protein sequence ID" value="MUH72038.1"/>
    <property type="molecule type" value="Genomic_DNA"/>
</dbReference>
<dbReference type="Proteomes" id="UP000439994">
    <property type="component" value="Unassembled WGS sequence"/>
</dbReference>
<protein>
    <submittedName>
        <fullName evidence="1">Uncharacterized protein</fullName>
    </submittedName>
</protein>
<dbReference type="AlphaFoldDB" id="A0A6N8F734"/>
<evidence type="ECO:0000313" key="1">
    <source>
        <dbReference type="EMBL" id="MUH72038.1"/>
    </source>
</evidence>